<feature type="region of interest" description="Disordered" evidence="1">
    <location>
        <begin position="105"/>
        <end position="150"/>
    </location>
</feature>
<dbReference type="EMBL" id="CABFOC020000044">
    <property type="protein sequence ID" value="CAH0052274.1"/>
    <property type="molecule type" value="Genomic_DNA"/>
</dbReference>
<accession>A0A9N9ZBL3</accession>
<name>A0A9N9ZBL3_9HYPO</name>
<reference evidence="3" key="1">
    <citation type="submission" date="2019-06" db="EMBL/GenBank/DDBJ databases">
        <authorList>
            <person name="Broberg M."/>
        </authorList>
    </citation>
    <scope>NUCLEOTIDE SEQUENCE [LARGE SCALE GENOMIC DNA]</scope>
</reference>
<comment type="caution">
    <text evidence="2">The sequence shown here is derived from an EMBL/GenBank/DDBJ whole genome shotgun (WGS) entry which is preliminary data.</text>
</comment>
<feature type="compositionally biased region" description="Basic residues" evidence="1">
    <location>
        <begin position="141"/>
        <end position="150"/>
    </location>
</feature>
<dbReference type="AlphaFoldDB" id="A0A9N9ZBL3"/>
<evidence type="ECO:0000313" key="3">
    <source>
        <dbReference type="Proteomes" id="UP000775872"/>
    </source>
</evidence>
<reference evidence="2 3" key="2">
    <citation type="submission" date="2021-10" db="EMBL/GenBank/DDBJ databases">
        <authorList>
            <person name="Piombo E."/>
        </authorList>
    </citation>
    <scope>NUCLEOTIDE SEQUENCE [LARGE SCALE GENOMIC DNA]</scope>
</reference>
<feature type="compositionally biased region" description="Basic and acidic residues" evidence="1">
    <location>
        <begin position="114"/>
        <end position="132"/>
    </location>
</feature>
<evidence type="ECO:0000256" key="1">
    <source>
        <dbReference type="SAM" id="MobiDB-lite"/>
    </source>
</evidence>
<evidence type="ECO:0000313" key="2">
    <source>
        <dbReference type="EMBL" id="CAH0052274.1"/>
    </source>
</evidence>
<keyword evidence="3" id="KW-1185">Reference proteome</keyword>
<protein>
    <submittedName>
        <fullName evidence="2">Uncharacterized protein</fullName>
    </submittedName>
</protein>
<dbReference type="Proteomes" id="UP000775872">
    <property type="component" value="Unassembled WGS sequence"/>
</dbReference>
<proteinExistence type="predicted"/>
<sequence>MFIDIPKERQDLWKKFHPDNYPVWSYRSGDGDKRVSTPRTKYTKKPINTVPLHGLPGMKKVITAAFPELKEFGFTDSRHVENQLKRVPDQFTSLWKWRVAELEKPNNGLSEGESGPREMSRVEMARPRDFKMTEAGSPSSHKLKGNPKYL</sequence>
<organism evidence="2 3">
    <name type="scientific">Clonostachys solani</name>
    <dbReference type="NCBI Taxonomy" id="160281"/>
    <lineage>
        <taxon>Eukaryota</taxon>
        <taxon>Fungi</taxon>
        <taxon>Dikarya</taxon>
        <taxon>Ascomycota</taxon>
        <taxon>Pezizomycotina</taxon>
        <taxon>Sordariomycetes</taxon>
        <taxon>Hypocreomycetidae</taxon>
        <taxon>Hypocreales</taxon>
        <taxon>Bionectriaceae</taxon>
        <taxon>Clonostachys</taxon>
    </lineage>
</organism>
<dbReference type="OrthoDB" id="2219495at2759"/>
<gene>
    <name evidence="2" type="ORF">CSOL1703_00015394</name>
</gene>